<evidence type="ECO:0000313" key="2">
    <source>
        <dbReference type="EMBL" id="KAK7317269.1"/>
    </source>
</evidence>
<gene>
    <name evidence="2" type="ORF">RJT34_01348</name>
</gene>
<keyword evidence="1" id="KW-0812">Transmembrane</keyword>
<name>A0AAN9Q178_CLITE</name>
<comment type="caution">
    <text evidence="2">The sequence shown here is derived from an EMBL/GenBank/DDBJ whole genome shotgun (WGS) entry which is preliminary data.</text>
</comment>
<reference evidence="2 3" key="1">
    <citation type="submission" date="2024-01" db="EMBL/GenBank/DDBJ databases">
        <title>The genomes of 5 underutilized Papilionoideae crops provide insights into root nodulation and disease resistance.</title>
        <authorList>
            <person name="Yuan L."/>
        </authorList>
    </citation>
    <scope>NUCLEOTIDE SEQUENCE [LARGE SCALE GENOMIC DNA]</scope>
    <source>
        <strain evidence="2">LY-2023</strain>
        <tissue evidence="2">Leaf</tissue>
    </source>
</reference>
<keyword evidence="1" id="KW-0472">Membrane</keyword>
<organism evidence="2 3">
    <name type="scientific">Clitoria ternatea</name>
    <name type="common">Butterfly pea</name>
    <dbReference type="NCBI Taxonomy" id="43366"/>
    <lineage>
        <taxon>Eukaryota</taxon>
        <taxon>Viridiplantae</taxon>
        <taxon>Streptophyta</taxon>
        <taxon>Embryophyta</taxon>
        <taxon>Tracheophyta</taxon>
        <taxon>Spermatophyta</taxon>
        <taxon>Magnoliopsida</taxon>
        <taxon>eudicotyledons</taxon>
        <taxon>Gunneridae</taxon>
        <taxon>Pentapetalae</taxon>
        <taxon>rosids</taxon>
        <taxon>fabids</taxon>
        <taxon>Fabales</taxon>
        <taxon>Fabaceae</taxon>
        <taxon>Papilionoideae</taxon>
        <taxon>50 kb inversion clade</taxon>
        <taxon>NPAAA clade</taxon>
        <taxon>indigoferoid/millettioid clade</taxon>
        <taxon>Phaseoleae</taxon>
        <taxon>Clitoria</taxon>
    </lineage>
</organism>
<evidence type="ECO:0000256" key="1">
    <source>
        <dbReference type="SAM" id="Phobius"/>
    </source>
</evidence>
<sequence length="162" mass="18667">MDHHRRPNYRVLEEPQQQVVTDWILARRGLRSCYNQNPFFCSNGKRRMKPEPFLTLLVPIINLVIHGVVYFRVVVEDEVGEEQIDGSEVRAVKYLQRSGLIGGEFEVFLVGSGRGIGGEGSRVIGRSIETRSRRIRFLGREEPSLEDHLWRKQTPTSSTIDF</sequence>
<accession>A0AAN9Q178</accession>
<dbReference type="AlphaFoldDB" id="A0AAN9Q178"/>
<protein>
    <submittedName>
        <fullName evidence="2">Uncharacterized protein</fullName>
    </submittedName>
</protein>
<feature type="transmembrane region" description="Helical" evidence="1">
    <location>
        <begin position="53"/>
        <end position="73"/>
    </location>
</feature>
<dbReference type="Proteomes" id="UP001359559">
    <property type="component" value="Unassembled WGS sequence"/>
</dbReference>
<dbReference type="EMBL" id="JAYKXN010000001">
    <property type="protein sequence ID" value="KAK7317269.1"/>
    <property type="molecule type" value="Genomic_DNA"/>
</dbReference>
<evidence type="ECO:0000313" key="3">
    <source>
        <dbReference type="Proteomes" id="UP001359559"/>
    </source>
</evidence>
<keyword evidence="1" id="KW-1133">Transmembrane helix</keyword>
<keyword evidence="3" id="KW-1185">Reference proteome</keyword>
<proteinExistence type="predicted"/>